<feature type="non-terminal residue" evidence="1">
    <location>
        <position position="25"/>
    </location>
</feature>
<evidence type="ECO:0000313" key="1">
    <source>
        <dbReference type="EMBL" id="KKK58667.1"/>
    </source>
</evidence>
<dbReference type="AlphaFoldDB" id="A0A0F8WP50"/>
<comment type="caution">
    <text evidence="1">The sequence shown here is derived from an EMBL/GenBank/DDBJ whole genome shotgun (WGS) entry which is preliminary data.</text>
</comment>
<name>A0A0F8WP50_9ZZZZ</name>
<protein>
    <submittedName>
        <fullName evidence="1">Uncharacterized protein</fullName>
    </submittedName>
</protein>
<sequence>MTIEGYIRKRPDTSYWEAQIHAGIE</sequence>
<organism evidence="1">
    <name type="scientific">marine sediment metagenome</name>
    <dbReference type="NCBI Taxonomy" id="412755"/>
    <lineage>
        <taxon>unclassified sequences</taxon>
        <taxon>metagenomes</taxon>
        <taxon>ecological metagenomes</taxon>
    </lineage>
</organism>
<gene>
    <name evidence="1" type="ORF">LCGC14_3042160</name>
</gene>
<dbReference type="EMBL" id="LAZR01063862">
    <property type="protein sequence ID" value="KKK58667.1"/>
    <property type="molecule type" value="Genomic_DNA"/>
</dbReference>
<reference evidence="1" key="1">
    <citation type="journal article" date="2015" name="Nature">
        <title>Complex archaea that bridge the gap between prokaryotes and eukaryotes.</title>
        <authorList>
            <person name="Spang A."/>
            <person name="Saw J.H."/>
            <person name="Jorgensen S.L."/>
            <person name="Zaremba-Niedzwiedzka K."/>
            <person name="Martijn J."/>
            <person name="Lind A.E."/>
            <person name="van Eijk R."/>
            <person name="Schleper C."/>
            <person name="Guy L."/>
            <person name="Ettema T.J."/>
        </authorList>
    </citation>
    <scope>NUCLEOTIDE SEQUENCE</scope>
</reference>
<accession>A0A0F8WP50</accession>
<proteinExistence type="predicted"/>